<feature type="signal peptide" evidence="1">
    <location>
        <begin position="1"/>
        <end position="20"/>
    </location>
</feature>
<name>A0ABR0MQH3_GOSAR</name>
<keyword evidence="3" id="KW-1185">Reference proteome</keyword>
<comment type="caution">
    <text evidence="2">The sequence shown here is derived from an EMBL/GenBank/DDBJ whole genome shotgun (WGS) entry which is preliminary data.</text>
</comment>
<evidence type="ECO:0000313" key="2">
    <source>
        <dbReference type="EMBL" id="KAK5775625.1"/>
    </source>
</evidence>
<protein>
    <submittedName>
        <fullName evidence="2">Uncharacterized protein</fullName>
    </submittedName>
</protein>
<organism evidence="2 3">
    <name type="scientific">Gossypium arboreum</name>
    <name type="common">Tree cotton</name>
    <name type="synonym">Gossypium nanking</name>
    <dbReference type="NCBI Taxonomy" id="29729"/>
    <lineage>
        <taxon>Eukaryota</taxon>
        <taxon>Viridiplantae</taxon>
        <taxon>Streptophyta</taxon>
        <taxon>Embryophyta</taxon>
        <taxon>Tracheophyta</taxon>
        <taxon>Spermatophyta</taxon>
        <taxon>Magnoliopsida</taxon>
        <taxon>eudicotyledons</taxon>
        <taxon>Gunneridae</taxon>
        <taxon>Pentapetalae</taxon>
        <taxon>rosids</taxon>
        <taxon>malvids</taxon>
        <taxon>Malvales</taxon>
        <taxon>Malvaceae</taxon>
        <taxon>Malvoideae</taxon>
        <taxon>Gossypium</taxon>
    </lineage>
</organism>
<keyword evidence="1" id="KW-0732">Signal</keyword>
<dbReference type="EMBL" id="JARKNE010000012">
    <property type="protein sequence ID" value="KAK5775625.1"/>
    <property type="molecule type" value="Genomic_DNA"/>
</dbReference>
<gene>
    <name evidence="2" type="ORF">PVK06_043538</name>
</gene>
<proteinExistence type="predicted"/>
<sequence>MENPSRSVTLLLLNLRSATAAGHWNTAVAFIDTVMSGDSGATPLADSFAASSVRVNDDLSVRSSHRLDFRPSFTYLARFDQFLGLGIDFGLPDPIYDLKSDFQVQLPIRPIV</sequence>
<evidence type="ECO:0000256" key="1">
    <source>
        <dbReference type="SAM" id="SignalP"/>
    </source>
</evidence>
<feature type="chain" id="PRO_5045200405" evidence="1">
    <location>
        <begin position="21"/>
        <end position="112"/>
    </location>
</feature>
<reference evidence="2 3" key="1">
    <citation type="submission" date="2023-03" db="EMBL/GenBank/DDBJ databases">
        <title>WGS of Gossypium arboreum.</title>
        <authorList>
            <person name="Yu D."/>
        </authorList>
    </citation>
    <scope>NUCLEOTIDE SEQUENCE [LARGE SCALE GENOMIC DNA]</scope>
    <source>
        <tissue evidence="2">Leaf</tissue>
    </source>
</reference>
<evidence type="ECO:0000313" key="3">
    <source>
        <dbReference type="Proteomes" id="UP001358586"/>
    </source>
</evidence>
<dbReference type="Proteomes" id="UP001358586">
    <property type="component" value="Chromosome 12"/>
</dbReference>
<accession>A0ABR0MQH3</accession>